<dbReference type="Gene3D" id="2.40.10.10">
    <property type="entry name" value="Trypsin-like serine proteases"/>
    <property type="match status" value="1"/>
</dbReference>
<dbReference type="SUPFAM" id="SSF57625">
    <property type="entry name" value="Invertebrate chitin-binding proteins"/>
    <property type="match status" value="1"/>
</dbReference>
<evidence type="ECO:0000313" key="10">
    <source>
        <dbReference type="EMBL" id="KAK3766050.1"/>
    </source>
</evidence>
<dbReference type="GO" id="GO:0008061">
    <property type="term" value="F:chitin binding"/>
    <property type="evidence" value="ECO:0007669"/>
    <property type="project" value="InterPro"/>
</dbReference>
<feature type="compositionally biased region" description="Polar residues" evidence="7">
    <location>
        <begin position="547"/>
        <end position="557"/>
    </location>
</feature>
<dbReference type="InterPro" id="IPR002557">
    <property type="entry name" value="Chitin-bd_dom"/>
</dbReference>
<dbReference type="InterPro" id="IPR036508">
    <property type="entry name" value="Chitin-bd_dom_sf"/>
</dbReference>
<evidence type="ECO:0000313" key="11">
    <source>
        <dbReference type="Proteomes" id="UP001283361"/>
    </source>
</evidence>
<dbReference type="CDD" id="cd00190">
    <property type="entry name" value="Tryp_SPc"/>
    <property type="match status" value="1"/>
</dbReference>
<proteinExistence type="predicted"/>
<dbReference type="Pfam" id="PF00089">
    <property type="entry name" value="Trypsin"/>
    <property type="match status" value="1"/>
</dbReference>
<keyword evidence="2" id="KW-0732">Signal</keyword>
<feature type="domain" description="Peptidase S1" evidence="8">
    <location>
        <begin position="630"/>
        <end position="857"/>
    </location>
</feature>
<dbReference type="Pfam" id="PF01607">
    <property type="entry name" value="CBM_14"/>
    <property type="match status" value="1"/>
</dbReference>
<keyword evidence="3 6" id="KW-0378">Hydrolase</keyword>
<dbReference type="GO" id="GO:0006508">
    <property type="term" value="P:proteolysis"/>
    <property type="evidence" value="ECO:0007669"/>
    <property type="project" value="UniProtKB-KW"/>
</dbReference>
<dbReference type="InterPro" id="IPR001254">
    <property type="entry name" value="Trypsin_dom"/>
</dbReference>
<dbReference type="PROSITE" id="PS00135">
    <property type="entry name" value="TRYPSIN_SER"/>
    <property type="match status" value="1"/>
</dbReference>
<evidence type="ECO:0000256" key="1">
    <source>
        <dbReference type="ARBA" id="ARBA00022670"/>
    </source>
</evidence>
<keyword evidence="5" id="KW-1015">Disulfide bond</keyword>
<protein>
    <submittedName>
        <fullName evidence="10">Uncharacterized protein</fullName>
    </submittedName>
</protein>
<feature type="domain" description="Chitin-binding type-2" evidence="9">
    <location>
        <begin position="229"/>
        <end position="288"/>
    </location>
</feature>
<dbReference type="InterPro" id="IPR009003">
    <property type="entry name" value="Peptidase_S1_PA"/>
</dbReference>
<organism evidence="10 11">
    <name type="scientific">Elysia crispata</name>
    <name type="common">lettuce slug</name>
    <dbReference type="NCBI Taxonomy" id="231223"/>
    <lineage>
        <taxon>Eukaryota</taxon>
        <taxon>Metazoa</taxon>
        <taxon>Spiralia</taxon>
        <taxon>Lophotrochozoa</taxon>
        <taxon>Mollusca</taxon>
        <taxon>Gastropoda</taxon>
        <taxon>Heterobranchia</taxon>
        <taxon>Euthyneura</taxon>
        <taxon>Panpulmonata</taxon>
        <taxon>Sacoglossa</taxon>
        <taxon>Placobranchoidea</taxon>
        <taxon>Plakobranchidae</taxon>
        <taxon>Elysia</taxon>
    </lineage>
</organism>
<evidence type="ECO:0000259" key="9">
    <source>
        <dbReference type="PROSITE" id="PS50940"/>
    </source>
</evidence>
<comment type="caution">
    <text evidence="10">The sequence shown here is derived from an EMBL/GenBank/DDBJ whole genome shotgun (WGS) entry which is preliminary data.</text>
</comment>
<feature type="region of interest" description="Disordered" evidence="7">
    <location>
        <begin position="444"/>
        <end position="484"/>
    </location>
</feature>
<feature type="region of interest" description="Disordered" evidence="7">
    <location>
        <begin position="590"/>
        <end position="619"/>
    </location>
</feature>
<evidence type="ECO:0000256" key="6">
    <source>
        <dbReference type="RuleBase" id="RU363034"/>
    </source>
</evidence>
<keyword evidence="4 6" id="KW-0720">Serine protease</keyword>
<dbReference type="InterPro" id="IPR033116">
    <property type="entry name" value="TRYPSIN_SER"/>
</dbReference>
<dbReference type="PROSITE" id="PS00134">
    <property type="entry name" value="TRYPSIN_HIS"/>
    <property type="match status" value="1"/>
</dbReference>
<feature type="region of interest" description="Disordered" evidence="7">
    <location>
        <begin position="534"/>
        <end position="560"/>
    </location>
</feature>
<name>A0AAE1DDL9_9GAST</name>
<dbReference type="InterPro" id="IPR043504">
    <property type="entry name" value="Peptidase_S1_PA_chymotrypsin"/>
</dbReference>
<dbReference type="FunFam" id="2.40.10.10:FF:000120">
    <property type="entry name" value="Putative serine protease"/>
    <property type="match status" value="1"/>
</dbReference>
<feature type="compositionally biased region" description="Low complexity" evidence="7">
    <location>
        <begin position="460"/>
        <end position="473"/>
    </location>
</feature>
<evidence type="ECO:0000256" key="2">
    <source>
        <dbReference type="ARBA" id="ARBA00022729"/>
    </source>
</evidence>
<dbReference type="EMBL" id="JAWDGP010004263">
    <property type="protein sequence ID" value="KAK3766050.1"/>
    <property type="molecule type" value="Genomic_DNA"/>
</dbReference>
<dbReference type="PRINTS" id="PR00722">
    <property type="entry name" value="CHYMOTRYPSIN"/>
</dbReference>
<dbReference type="SMART" id="SM00020">
    <property type="entry name" value="Tryp_SPc"/>
    <property type="match status" value="1"/>
</dbReference>
<dbReference type="PROSITE" id="PS50240">
    <property type="entry name" value="TRYPSIN_DOM"/>
    <property type="match status" value="1"/>
</dbReference>
<sequence length="861" mass="98547">MKVVRKQTDHTNLYGCDLWFHNSAGHAPNFSPNARCTLVYWLLVLPFLFVHCQAQHLHNLLTHNGDIFPYDYDRRIIRHQVDNEYSLINSRIEPRFQDFIPPLRKEEEFIQIPSSEIFPTSFISRFQYAPSPSETSKSVYHAFDPDHIRNFAGNSGSITGRYVQGSKVMKDINDAWPWRNNGSGLLNKQTPTIEVAGYIQGINRFHQLPEPKAFSELTDKFLLQAYRSRSPCFDAKVDWVRDTHNCSVFFVCARGRAAAIMTCPLGENWSNRVTNCVPILSRWDDCLDTRQPPHAASEEVTQPVRSTLKPRKVRRRWRKIVTTTKIPLQTPIVEKQIKQSEDSNVENNQRYYTRQLIGHGRYYQTGGRRLNLAAKNRRGGYRVHRIHNSAKRQQNVHQSQHFHRRRDDFVWNDGSNNREHGRIPHEQHRFEAGSLVTRGIGMRKRYRPGSGRLQLMDNESTSTQQPTITTSSQFPIAASGSGNRPKFRYRIMQNKQRRLRLKLGKAKIKKVKDADLDFLNNIKRVNEFEDDAIRRPPKINHTPDPVESTTIPSTTETGGEESHWWLDMSTEEQPTPSSTVSSSTILTTENTTTEWTTTSSTTMPTSLEKSKTSSRHRYTPECGVSATSMIVGGLPARQGRWPWVVSLQLTWNQNHVCGATLVHPQWIVTAAHCVNGPDLSKANEWRALFWQKGTSNEIDVIVQHPGFVNGDNYPNDIALLRLTEPADVTGFDLRHACLPKREDWMKQWEKCWIMGWGDSKDDITSELKELEVKVRKNSECSARWGWKRILNSHVCAGDGGRGACNGDSGGPLICRHDGYHFLAGITSWGVGGCQTTGYPSVFTRVAFYYDWIENVINAYSN</sequence>
<evidence type="ECO:0000256" key="4">
    <source>
        <dbReference type="ARBA" id="ARBA00022825"/>
    </source>
</evidence>
<evidence type="ECO:0000256" key="3">
    <source>
        <dbReference type="ARBA" id="ARBA00022801"/>
    </source>
</evidence>
<accession>A0AAE1DDL9</accession>
<reference evidence="10" key="1">
    <citation type="journal article" date="2023" name="G3 (Bethesda)">
        <title>A reference genome for the long-term kleptoplast-retaining sea slug Elysia crispata morphotype clarki.</title>
        <authorList>
            <person name="Eastman K.E."/>
            <person name="Pendleton A.L."/>
            <person name="Shaikh M.A."/>
            <person name="Suttiyut T."/>
            <person name="Ogas R."/>
            <person name="Tomko P."/>
            <person name="Gavelis G."/>
            <person name="Widhalm J.R."/>
            <person name="Wisecaver J.H."/>
        </authorList>
    </citation>
    <scope>NUCLEOTIDE SEQUENCE</scope>
    <source>
        <strain evidence="10">ECLA1</strain>
    </source>
</reference>
<dbReference type="PROSITE" id="PS50940">
    <property type="entry name" value="CHIT_BIND_II"/>
    <property type="match status" value="1"/>
</dbReference>
<feature type="compositionally biased region" description="Low complexity" evidence="7">
    <location>
        <begin position="590"/>
        <end position="606"/>
    </location>
</feature>
<dbReference type="GO" id="GO:0004252">
    <property type="term" value="F:serine-type endopeptidase activity"/>
    <property type="evidence" value="ECO:0007669"/>
    <property type="project" value="InterPro"/>
</dbReference>
<dbReference type="InterPro" id="IPR018114">
    <property type="entry name" value="TRYPSIN_HIS"/>
</dbReference>
<evidence type="ECO:0000256" key="5">
    <source>
        <dbReference type="ARBA" id="ARBA00023157"/>
    </source>
</evidence>
<evidence type="ECO:0000259" key="8">
    <source>
        <dbReference type="PROSITE" id="PS50240"/>
    </source>
</evidence>
<keyword evidence="1 6" id="KW-0645">Protease</keyword>
<dbReference type="Proteomes" id="UP001283361">
    <property type="component" value="Unassembled WGS sequence"/>
</dbReference>
<dbReference type="SUPFAM" id="SSF50494">
    <property type="entry name" value="Trypsin-like serine proteases"/>
    <property type="match status" value="1"/>
</dbReference>
<dbReference type="InterPro" id="IPR001314">
    <property type="entry name" value="Peptidase_S1A"/>
</dbReference>
<dbReference type="PANTHER" id="PTHR24252">
    <property type="entry name" value="ACROSIN-RELATED"/>
    <property type="match status" value="1"/>
</dbReference>
<dbReference type="PANTHER" id="PTHR24252:SF11">
    <property type="entry name" value="ATRIAL NATRIURETIC PEPTIDE-CONVERTING ENZYME ISOFORM X1"/>
    <property type="match status" value="1"/>
</dbReference>
<gene>
    <name evidence="10" type="ORF">RRG08_002288</name>
</gene>
<dbReference type="AlphaFoldDB" id="A0AAE1DDL9"/>
<evidence type="ECO:0000256" key="7">
    <source>
        <dbReference type="SAM" id="MobiDB-lite"/>
    </source>
</evidence>
<dbReference type="GO" id="GO:0005576">
    <property type="term" value="C:extracellular region"/>
    <property type="evidence" value="ECO:0007669"/>
    <property type="project" value="InterPro"/>
</dbReference>
<keyword evidence="11" id="KW-1185">Reference proteome</keyword>